<accession>A0A3S6QYI8</accession>
<feature type="domain" description="YdbS-like PH" evidence="2">
    <location>
        <begin position="76"/>
        <end position="152"/>
    </location>
</feature>
<keyword evidence="4" id="KW-1185">Reference proteome</keyword>
<keyword evidence="1" id="KW-0472">Membrane</keyword>
<sequence length="163" mass="18882">MSDYPLLTCQLPQKIKKVWLAQAIISFLLSVLILLVLYWVAENFFSWSWVPLAGMILAVIFLLMLVSEIILIPYRYAFDRFQINSSELALQEGFFFRKTTFVPIIRIQHVEMHQGPLMRTQHLASLIIHTAATTHEIHGLTLNDASRFREQIIELVQAVKEDV</sequence>
<evidence type="ECO:0000256" key="1">
    <source>
        <dbReference type="SAM" id="Phobius"/>
    </source>
</evidence>
<proteinExistence type="predicted"/>
<feature type="transmembrane region" description="Helical" evidence="1">
    <location>
        <begin position="47"/>
        <end position="72"/>
    </location>
</feature>
<evidence type="ECO:0000313" key="3">
    <source>
        <dbReference type="EMBL" id="AUJ33168.1"/>
    </source>
</evidence>
<dbReference type="PANTHER" id="PTHR34473">
    <property type="entry name" value="UPF0699 TRANSMEMBRANE PROTEIN YDBS"/>
    <property type="match status" value="1"/>
</dbReference>
<dbReference type="EMBL" id="CP018180">
    <property type="protein sequence ID" value="AUJ33168.1"/>
    <property type="molecule type" value="Genomic_DNA"/>
</dbReference>
<dbReference type="PANTHER" id="PTHR34473:SF2">
    <property type="entry name" value="UPF0699 TRANSMEMBRANE PROTEIN YDBT"/>
    <property type="match status" value="1"/>
</dbReference>
<evidence type="ECO:0000259" key="2">
    <source>
        <dbReference type="Pfam" id="PF03703"/>
    </source>
</evidence>
<protein>
    <recommendedName>
        <fullName evidence="2">YdbS-like PH domain-containing protein</fullName>
    </recommendedName>
</protein>
<gene>
    <name evidence="3" type="ORF">BSQ50_03360</name>
</gene>
<dbReference type="Proteomes" id="UP000324497">
    <property type="component" value="Chromosome"/>
</dbReference>
<dbReference type="KEGG" id="lng:BSQ50_03360"/>
<reference evidence="3 4" key="1">
    <citation type="submission" date="2016-11" db="EMBL/GenBank/DDBJ databases">
        <title>Interaction between Lactobacillus species and yeast in water kefir.</title>
        <authorList>
            <person name="Behr J."/>
            <person name="Xu D."/>
            <person name="Vogel R.F."/>
        </authorList>
    </citation>
    <scope>NUCLEOTIDE SEQUENCE [LARGE SCALE GENOMIC DNA]</scope>
    <source>
        <strain evidence="3 4">TMW 1.1827</strain>
    </source>
</reference>
<dbReference type="Pfam" id="PF03703">
    <property type="entry name" value="bPH_2"/>
    <property type="match status" value="1"/>
</dbReference>
<feature type="transmembrane region" description="Helical" evidence="1">
    <location>
        <begin position="20"/>
        <end position="41"/>
    </location>
</feature>
<dbReference type="InterPro" id="IPR005182">
    <property type="entry name" value="YdbS-like_PH"/>
</dbReference>
<keyword evidence="1" id="KW-0812">Transmembrane</keyword>
<keyword evidence="1" id="KW-1133">Transmembrane helix</keyword>
<organism evidence="3 4">
    <name type="scientific">Liquorilactobacillus nagelii</name>
    <dbReference type="NCBI Taxonomy" id="82688"/>
    <lineage>
        <taxon>Bacteria</taxon>
        <taxon>Bacillati</taxon>
        <taxon>Bacillota</taxon>
        <taxon>Bacilli</taxon>
        <taxon>Lactobacillales</taxon>
        <taxon>Lactobacillaceae</taxon>
        <taxon>Liquorilactobacillus</taxon>
    </lineage>
</organism>
<name>A0A3S6QYI8_9LACO</name>
<evidence type="ECO:0000313" key="4">
    <source>
        <dbReference type="Proteomes" id="UP000324497"/>
    </source>
</evidence>
<dbReference type="AlphaFoldDB" id="A0A3S6QYI8"/>